<dbReference type="EMBL" id="JAODUO010000181">
    <property type="protein sequence ID" value="KAK2187005.1"/>
    <property type="molecule type" value="Genomic_DNA"/>
</dbReference>
<protein>
    <submittedName>
        <fullName evidence="1">Uncharacterized protein</fullName>
    </submittedName>
</protein>
<organism evidence="1 2">
    <name type="scientific">Ridgeia piscesae</name>
    <name type="common">Tubeworm</name>
    <dbReference type="NCBI Taxonomy" id="27915"/>
    <lineage>
        <taxon>Eukaryota</taxon>
        <taxon>Metazoa</taxon>
        <taxon>Spiralia</taxon>
        <taxon>Lophotrochozoa</taxon>
        <taxon>Annelida</taxon>
        <taxon>Polychaeta</taxon>
        <taxon>Sedentaria</taxon>
        <taxon>Canalipalpata</taxon>
        <taxon>Sabellida</taxon>
        <taxon>Siboglinidae</taxon>
        <taxon>Ridgeia</taxon>
    </lineage>
</organism>
<sequence>MTENDKPIYINNTQIENVESYVDMGQRCSTRDKNQDNEIKR</sequence>
<reference evidence="1" key="1">
    <citation type="journal article" date="2023" name="Mol. Biol. Evol.">
        <title>Third-Generation Sequencing Reveals the Adaptive Role of the Epigenome in Three Deep-Sea Polychaetes.</title>
        <authorList>
            <person name="Perez M."/>
            <person name="Aroh O."/>
            <person name="Sun Y."/>
            <person name="Lan Y."/>
            <person name="Juniper S.K."/>
            <person name="Young C.R."/>
            <person name="Angers B."/>
            <person name="Qian P.Y."/>
        </authorList>
    </citation>
    <scope>NUCLEOTIDE SEQUENCE</scope>
    <source>
        <strain evidence="1">R07B-5</strain>
    </source>
</reference>
<comment type="caution">
    <text evidence="1">The sequence shown here is derived from an EMBL/GenBank/DDBJ whole genome shotgun (WGS) entry which is preliminary data.</text>
</comment>
<proteinExistence type="predicted"/>
<evidence type="ECO:0000313" key="1">
    <source>
        <dbReference type="EMBL" id="KAK2187005.1"/>
    </source>
</evidence>
<name>A0AAD9P305_RIDPI</name>
<dbReference type="AlphaFoldDB" id="A0AAD9P305"/>
<gene>
    <name evidence="1" type="ORF">NP493_181g06007</name>
</gene>
<keyword evidence="2" id="KW-1185">Reference proteome</keyword>
<evidence type="ECO:0000313" key="2">
    <source>
        <dbReference type="Proteomes" id="UP001209878"/>
    </source>
</evidence>
<dbReference type="Proteomes" id="UP001209878">
    <property type="component" value="Unassembled WGS sequence"/>
</dbReference>
<accession>A0AAD9P305</accession>